<dbReference type="Pfam" id="PF00076">
    <property type="entry name" value="RRM_1"/>
    <property type="match status" value="3"/>
</dbReference>
<dbReference type="EMBL" id="NEDP02000393">
    <property type="protein sequence ID" value="OWF55994.1"/>
    <property type="molecule type" value="Genomic_DNA"/>
</dbReference>
<dbReference type="InterPro" id="IPR000504">
    <property type="entry name" value="RRM_dom"/>
</dbReference>
<keyword evidence="6" id="KW-1185">Reference proteome</keyword>
<evidence type="ECO:0000259" key="4">
    <source>
        <dbReference type="PROSITE" id="PS50102"/>
    </source>
</evidence>
<sequence>MSDNQTNLIINYLPQTLTDGEFHSMFASIGNIKSCKIVRDKASNYSYGFGFVDYQTPEEAQHAIQSLNGLQLQNKYIKVALARPGGDSIKGANLYVRNIPRDFSAGDLESVFKCYGEIVQCRVLTDQDTGNSKGVGFILFSQKNAADTALAEKNGVPLREGDLPLMIKYAEDNAQKVRPPVQPMYPAGPRGYPGGPMRNMQNRSRYNPMTGGGYGNQANGMDAHEGYVLFAYNIGPETNEKNLWALFSRYGVVQKVNVIYDHQKGLTKNYGFVTMANYNAAQMAVNCLNGYKYYKGKPLSVSFKN</sequence>
<dbReference type="PROSITE" id="PS50102">
    <property type="entry name" value="RRM"/>
    <property type="match status" value="3"/>
</dbReference>
<keyword evidence="1" id="KW-0677">Repeat</keyword>
<evidence type="ECO:0000256" key="3">
    <source>
        <dbReference type="PROSITE-ProRule" id="PRU00176"/>
    </source>
</evidence>
<feature type="domain" description="RRM" evidence="4">
    <location>
        <begin position="227"/>
        <end position="305"/>
    </location>
</feature>
<dbReference type="GO" id="GO:0003729">
    <property type="term" value="F:mRNA binding"/>
    <property type="evidence" value="ECO:0007669"/>
    <property type="project" value="TreeGrafter"/>
</dbReference>
<dbReference type="SMART" id="SM00360">
    <property type="entry name" value="RRM"/>
    <property type="match status" value="3"/>
</dbReference>
<dbReference type="SUPFAM" id="SSF54928">
    <property type="entry name" value="RNA-binding domain, RBD"/>
    <property type="match status" value="2"/>
</dbReference>
<dbReference type="GO" id="GO:1990904">
    <property type="term" value="C:ribonucleoprotein complex"/>
    <property type="evidence" value="ECO:0007669"/>
    <property type="project" value="InterPro"/>
</dbReference>
<feature type="domain" description="RRM" evidence="4">
    <location>
        <begin position="6"/>
        <end position="84"/>
    </location>
</feature>
<dbReference type="InterPro" id="IPR002343">
    <property type="entry name" value="Hud_Sxl_RNA"/>
</dbReference>
<dbReference type="GO" id="GO:0009967">
    <property type="term" value="P:positive regulation of signal transduction"/>
    <property type="evidence" value="ECO:0007669"/>
    <property type="project" value="UniProtKB-ARBA"/>
</dbReference>
<dbReference type="PANTHER" id="PTHR48025">
    <property type="entry name" value="OS02G0815200 PROTEIN"/>
    <property type="match status" value="1"/>
</dbReference>
<dbReference type="STRING" id="6573.A0A210R502"/>
<dbReference type="GO" id="GO:0010629">
    <property type="term" value="P:negative regulation of gene expression"/>
    <property type="evidence" value="ECO:0007669"/>
    <property type="project" value="UniProtKB-ARBA"/>
</dbReference>
<proteinExistence type="predicted"/>
<accession>A0A210R502</accession>
<evidence type="ECO:0000313" key="6">
    <source>
        <dbReference type="Proteomes" id="UP000242188"/>
    </source>
</evidence>
<evidence type="ECO:0000256" key="1">
    <source>
        <dbReference type="ARBA" id="ARBA00022737"/>
    </source>
</evidence>
<dbReference type="InterPro" id="IPR012677">
    <property type="entry name" value="Nucleotide-bd_a/b_plait_sf"/>
</dbReference>
<gene>
    <name evidence="5" type="ORF">KP79_PYT00140</name>
</gene>
<name>A0A210R502_MIZYE</name>
<dbReference type="Proteomes" id="UP000242188">
    <property type="component" value="Unassembled WGS sequence"/>
</dbReference>
<evidence type="ECO:0000256" key="2">
    <source>
        <dbReference type="ARBA" id="ARBA00022884"/>
    </source>
</evidence>
<organism evidence="5 6">
    <name type="scientific">Mizuhopecten yessoensis</name>
    <name type="common">Japanese scallop</name>
    <name type="synonym">Patinopecten yessoensis</name>
    <dbReference type="NCBI Taxonomy" id="6573"/>
    <lineage>
        <taxon>Eukaryota</taxon>
        <taxon>Metazoa</taxon>
        <taxon>Spiralia</taxon>
        <taxon>Lophotrochozoa</taxon>
        <taxon>Mollusca</taxon>
        <taxon>Bivalvia</taxon>
        <taxon>Autobranchia</taxon>
        <taxon>Pteriomorphia</taxon>
        <taxon>Pectinida</taxon>
        <taxon>Pectinoidea</taxon>
        <taxon>Pectinidae</taxon>
        <taxon>Mizuhopecten</taxon>
    </lineage>
</organism>
<dbReference type="AlphaFoldDB" id="A0A210R502"/>
<dbReference type="Gene3D" id="3.30.70.330">
    <property type="match status" value="3"/>
</dbReference>
<dbReference type="FunFam" id="3.30.70.330:FF:000383">
    <property type="entry name" value="Sex lethal, isoform D"/>
    <property type="match status" value="1"/>
</dbReference>
<evidence type="ECO:0000313" key="5">
    <source>
        <dbReference type="EMBL" id="OWF55994.1"/>
    </source>
</evidence>
<keyword evidence="2 3" id="KW-0694">RNA-binding</keyword>
<feature type="domain" description="RRM" evidence="4">
    <location>
        <begin position="92"/>
        <end position="172"/>
    </location>
</feature>
<protein>
    <submittedName>
        <fullName evidence="5">ELAV-like protein 2</fullName>
    </submittedName>
</protein>
<dbReference type="PANTHER" id="PTHR48025:SF1">
    <property type="entry name" value="RRM DOMAIN-CONTAINING PROTEIN"/>
    <property type="match status" value="1"/>
</dbReference>
<dbReference type="InterPro" id="IPR035979">
    <property type="entry name" value="RBD_domain_sf"/>
</dbReference>
<dbReference type="GO" id="GO:0005737">
    <property type="term" value="C:cytoplasm"/>
    <property type="evidence" value="ECO:0007669"/>
    <property type="project" value="UniProtKB-ARBA"/>
</dbReference>
<comment type="caution">
    <text evidence="5">The sequence shown here is derived from an EMBL/GenBank/DDBJ whole genome shotgun (WGS) entry which is preliminary data.</text>
</comment>
<reference evidence="5 6" key="1">
    <citation type="journal article" date="2017" name="Nat. Ecol. Evol.">
        <title>Scallop genome provides insights into evolution of bilaterian karyotype and development.</title>
        <authorList>
            <person name="Wang S."/>
            <person name="Zhang J."/>
            <person name="Jiao W."/>
            <person name="Li J."/>
            <person name="Xun X."/>
            <person name="Sun Y."/>
            <person name="Guo X."/>
            <person name="Huan P."/>
            <person name="Dong B."/>
            <person name="Zhang L."/>
            <person name="Hu X."/>
            <person name="Sun X."/>
            <person name="Wang J."/>
            <person name="Zhao C."/>
            <person name="Wang Y."/>
            <person name="Wang D."/>
            <person name="Huang X."/>
            <person name="Wang R."/>
            <person name="Lv J."/>
            <person name="Li Y."/>
            <person name="Zhang Z."/>
            <person name="Liu B."/>
            <person name="Lu W."/>
            <person name="Hui Y."/>
            <person name="Liang J."/>
            <person name="Zhou Z."/>
            <person name="Hou R."/>
            <person name="Li X."/>
            <person name="Liu Y."/>
            <person name="Li H."/>
            <person name="Ning X."/>
            <person name="Lin Y."/>
            <person name="Zhao L."/>
            <person name="Xing Q."/>
            <person name="Dou J."/>
            <person name="Li Y."/>
            <person name="Mao J."/>
            <person name="Guo H."/>
            <person name="Dou H."/>
            <person name="Li T."/>
            <person name="Mu C."/>
            <person name="Jiang W."/>
            <person name="Fu Q."/>
            <person name="Fu X."/>
            <person name="Miao Y."/>
            <person name="Liu J."/>
            <person name="Yu Q."/>
            <person name="Li R."/>
            <person name="Liao H."/>
            <person name="Li X."/>
            <person name="Kong Y."/>
            <person name="Jiang Z."/>
            <person name="Chourrout D."/>
            <person name="Li R."/>
            <person name="Bao Z."/>
        </authorList>
    </citation>
    <scope>NUCLEOTIDE SEQUENCE [LARGE SCALE GENOMIC DNA]</scope>
    <source>
        <strain evidence="5 6">PY_sf001</strain>
    </source>
</reference>
<dbReference type="PRINTS" id="PR00961">
    <property type="entry name" value="HUDSXLRNA"/>
</dbReference>
<dbReference type="OrthoDB" id="266020at2759"/>
<dbReference type="InterPro" id="IPR050502">
    <property type="entry name" value="Euk_RNA-bind_prot"/>
</dbReference>
<dbReference type="GO" id="GO:0005634">
    <property type="term" value="C:nucleus"/>
    <property type="evidence" value="ECO:0007669"/>
    <property type="project" value="TreeGrafter"/>
</dbReference>